<dbReference type="Proteomes" id="UP000694385">
    <property type="component" value="Unassembled WGS sequence"/>
</dbReference>
<organism evidence="2 3">
    <name type="scientific">Jaculus jaculus</name>
    <name type="common">Lesser Egyptian jerboa</name>
    <dbReference type="NCBI Taxonomy" id="51337"/>
    <lineage>
        <taxon>Eukaryota</taxon>
        <taxon>Metazoa</taxon>
        <taxon>Chordata</taxon>
        <taxon>Craniata</taxon>
        <taxon>Vertebrata</taxon>
        <taxon>Euteleostomi</taxon>
        <taxon>Mammalia</taxon>
        <taxon>Eutheria</taxon>
        <taxon>Euarchontoglires</taxon>
        <taxon>Glires</taxon>
        <taxon>Rodentia</taxon>
        <taxon>Myomorpha</taxon>
        <taxon>Dipodoidea</taxon>
        <taxon>Dipodidae</taxon>
        <taxon>Dipodinae</taxon>
        <taxon>Jaculus</taxon>
    </lineage>
</organism>
<dbReference type="AlphaFoldDB" id="A0A8C5NVW1"/>
<accession>A0A8C5NVW1</accession>
<reference evidence="2" key="1">
    <citation type="submission" date="2025-08" db="UniProtKB">
        <authorList>
            <consortium name="Ensembl"/>
        </authorList>
    </citation>
    <scope>IDENTIFICATION</scope>
</reference>
<protein>
    <submittedName>
        <fullName evidence="2">Uncharacterized protein</fullName>
    </submittedName>
</protein>
<reference evidence="2" key="2">
    <citation type="submission" date="2025-09" db="UniProtKB">
        <authorList>
            <consortium name="Ensembl"/>
        </authorList>
    </citation>
    <scope>IDENTIFICATION</scope>
</reference>
<evidence type="ECO:0000256" key="1">
    <source>
        <dbReference type="SAM" id="MobiDB-lite"/>
    </source>
</evidence>
<keyword evidence="3" id="KW-1185">Reference proteome</keyword>
<feature type="region of interest" description="Disordered" evidence="1">
    <location>
        <begin position="70"/>
        <end position="124"/>
    </location>
</feature>
<evidence type="ECO:0000313" key="3">
    <source>
        <dbReference type="Proteomes" id="UP000694385"/>
    </source>
</evidence>
<proteinExistence type="predicted"/>
<sequence>AEFLTPAWKVISRQNTTSAATFSETNVEGNSISSPGYYVQKIEHQSPHRLSALSSLENPEIEEEMPQIVTQEPSMDSSARHKLQNLGDQEMPDGNFAAPKQSRSEEDTSGFPVLAGNSTLSGSG</sequence>
<name>A0A8C5NVW1_JACJA</name>
<dbReference type="Ensembl" id="ENSJJAT00000009889.1">
    <property type="protein sequence ID" value="ENSJJAP00000004241.1"/>
    <property type="gene ID" value="ENSJJAG00000008771.1"/>
</dbReference>
<evidence type="ECO:0000313" key="2">
    <source>
        <dbReference type="Ensembl" id="ENSJJAP00000004241.1"/>
    </source>
</evidence>
<dbReference type="GeneTree" id="ENSGT00900000143353"/>